<evidence type="ECO:0000256" key="6">
    <source>
        <dbReference type="ARBA" id="ARBA00023136"/>
    </source>
</evidence>
<evidence type="ECO:0000256" key="3">
    <source>
        <dbReference type="ARBA" id="ARBA00022692"/>
    </source>
</evidence>
<evidence type="ECO:0000256" key="4">
    <source>
        <dbReference type="ARBA" id="ARBA00022989"/>
    </source>
</evidence>
<dbReference type="CDD" id="cd06186">
    <property type="entry name" value="NOX_Duox_like_FAD_NADP"/>
    <property type="match status" value="1"/>
</dbReference>
<feature type="transmembrane region" description="Helical" evidence="8">
    <location>
        <begin position="356"/>
        <end position="377"/>
    </location>
</feature>
<feature type="region of interest" description="Disordered" evidence="7">
    <location>
        <begin position="503"/>
        <end position="533"/>
    </location>
</feature>
<dbReference type="GO" id="GO:0006826">
    <property type="term" value="P:iron ion transport"/>
    <property type="evidence" value="ECO:0007669"/>
    <property type="project" value="TreeGrafter"/>
</dbReference>
<evidence type="ECO:0000313" key="13">
    <source>
        <dbReference type="Proteomes" id="UP001375240"/>
    </source>
</evidence>
<dbReference type="SUPFAM" id="SSF52343">
    <property type="entry name" value="Ferredoxin reductase-like, C-terminal NADP-linked domain"/>
    <property type="match status" value="1"/>
</dbReference>
<keyword evidence="3 8" id="KW-0812">Transmembrane</keyword>
<feature type="domain" description="Ferric oxidoreductase" evidence="10">
    <location>
        <begin position="283"/>
        <end position="399"/>
    </location>
</feature>
<organism evidence="12 13">
    <name type="scientific">Orbilia brochopaga</name>
    <dbReference type="NCBI Taxonomy" id="3140254"/>
    <lineage>
        <taxon>Eukaryota</taxon>
        <taxon>Fungi</taxon>
        <taxon>Dikarya</taxon>
        <taxon>Ascomycota</taxon>
        <taxon>Pezizomycotina</taxon>
        <taxon>Orbiliomycetes</taxon>
        <taxon>Orbiliales</taxon>
        <taxon>Orbiliaceae</taxon>
        <taxon>Orbilia</taxon>
    </lineage>
</organism>
<feature type="chain" id="PRO_5043508184" evidence="9">
    <location>
        <begin position="24"/>
        <end position="706"/>
    </location>
</feature>
<dbReference type="Pfam" id="PF01794">
    <property type="entry name" value="Ferric_reduct"/>
    <property type="match status" value="1"/>
</dbReference>
<dbReference type="SFLD" id="SFLDS00052">
    <property type="entry name" value="Ferric_Reductase_Domain"/>
    <property type="match status" value="1"/>
</dbReference>
<feature type="transmembrane region" description="Helical" evidence="8">
    <location>
        <begin position="241"/>
        <end position="259"/>
    </location>
</feature>
<keyword evidence="2" id="KW-0813">Transport</keyword>
<keyword evidence="9" id="KW-0732">Signal</keyword>
<comment type="caution">
    <text evidence="12">The sequence shown here is derived from an EMBL/GenBank/DDBJ whole genome shotgun (WGS) entry which is preliminary data.</text>
</comment>
<evidence type="ECO:0000256" key="2">
    <source>
        <dbReference type="ARBA" id="ARBA00022448"/>
    </source>
</evidence>
<dbReference type="InterPro" id="IPR051410">
    <property type="entry name" value="Ferric/Cupric_Reductase"/>
</dbReference>
<dbReference type="PANTHER" id="PTHR32361:SF9">
    <property type="entry name" value="FERRIC REDUCTASE TRANSMEMBRANE COMPONENT 3-RELATED"/>
    <property type="match status" value="1"/>
</dbReference>
<feature type="transmembrane region" description="Helical" evidence="8">
    <location>
        <begin position="279"/>
        <end position="300"/>
    </location>
</feature>
<feature type="signal peptide" evidence="9">
    <location>
        <begin position="1"/>
        <end position="23"/>
    </location>
</feature>
<dbReference type="Gene3D" id="3.40.50.80">
    <property type="entry name" value="Nucleotide-binding domain of ferredoxin-NADP reductase (FNR) module"/>
    <property type="match status" value="1"/>
</dbReference>
<feature type="compositionally biased region" description="Polar residues" evidence="7">
    <location>
        <begin position="503"/>
        <end position="512"/>
    </location>
</feature>
<dbReference type="AlphaFoldDB" id="A0AAV9U603"/>
<evidence type="ECO:0000256" key="8">
    <source>
        <dbReference type="SAM" id="Phobius"/>
    </source>
</evidence>
<dbReference type="GO" id="GO:0015677">
    <property type="term" value="P:copper ion import"/>
    <property type="evidence" value="ECO:0007669"/>
    <property type="project" value="TreeGrafter"/>
</dbReference>
<accession>A0AAV9U603</accession>
<evidence type="ECO:0000259" key="10">
    <source>
        <dbReference type="Pfam" id="PF01794"/>
    </source>
</evidence>
<keyword evidence="6 8" id="KW-0472">Membrane</keyword>
<keyword evidence="4 8" id="KW-1133">Transmembrane helix</keyword>
<dbReference type="GO" id="GO:0000293">
    <property type="term" value="F:ferric-chelate reductase activity"/>
    <property type="evidence" value="ECO:0007669"/>
    <property type="project" value="TreeGrafter"/>
</dbReference>
<evidence type="ECO:0000256" key="1">
    <source>
        <dbReference type="ARBA" id="ARBA00004141"/>
    </source>
</evidence>
<evidence type="ECO:0000313" key="12">
    <source>
        <dbReference type="EMBL" id="KAK6336195.1"/>
    </source>
</evidence>
<feature type="domain" description="FAD-binding 8" evidence="11">
    <location>
        <begin position="444"/>
        <end position="495"/>
    </location>
</feature>
<dbReference type="InterPro" id="IPR013130">
    <property type="entry name" value="Fe3_Rdtase_TM_dom"/>
</dbReference>
<dbReference type="Pfam" id="PF08022">
    <property type="entry name" value="FAD_binding_8"/>
    <property type="match status" value="1"/>
</dbReference>
<feature type="transmembrane region" description="Helical" evidence="8">
    <location>
        <begin position="178"/>
        <end position="202"/>
    </location>
</feature>
<sequence>MGWSQRTPLLAWATSMLVASVTGQGQLNGFPANPYDPFCAMACLRSLTSLMLDCSSMGDTVGMMTMSTTSACWATNTPYLTSLAWCMHTKCAPYHVSNSKFEFFWETQATGQTTAGVKIVPPKWSYAEALAKVVEPVTVQLAASDMDLNATSIVSPDVYLKQWNVLTMIQRETTVENAYGIAMLVTGFGLPIVLTLLGYAPYLSKAFKRLKPYLVWPSTIGSYQVRPLPYLIGNAPTIGQTLYVVLFLILNIIFTCIGYESRQPSAWYANRYYEILSYVMYRTGVFGYILAPLVFLFAGRNNFLLWTTNWSHSTFIILHRWVARIFALQSLLHSVLAVYIYKKEGMYDMEVVKPYWIWGIVATVAVVILTFGSQLFVRSFAYEVFLLTHIVFSVIVIVGFWYHAYDLYKWLGGYQTWIYCIIAVWFFDRLIRVARVVVAGPRRAKVTELGGDYVRIDIAGVRWGSEPGKHVYTYFPTLHPLRPWENHPFSVLSTALLQPCVSNSDGVSGSQDSIERVEEPRSSSGSDVEKNEAFKSQVQRVSQRIHRATVGLTIYVKKSTGATKLLGANDSLLTFIEGPYPNNSTTEVLRCDRLLLISGGIGVTGLLPFVNNHWNVKLAWSVKESARCLVDDLQPALDSIRDKDVRIGRRLDIRQLIDDEADAGWEKVGVVVSGPGSLCDDVRVAVVSAGKRGKTEFELEVEAYSW</sequence>
<dbReference type="Proteomes" id="UP001375240">
    <property type="component" value="Unassembled WGS sequence"/>
</dbReference>
<evidence type="ECO:0000259" key="11">
    <source>
        <dbReference type="Pfam" id="PF08022"/>
    </source>
</evidence>
<gene>
    <name evidence="12" type="ORF">TWF696_001758</name>
</gene>
<keyword evidence="13" id="KW-1185">Reference proteome</keyword>
<name>A0AAV9U603_9PEZI</name>
<feature type="transmembrane region" description="Helical" evidence="8">
    <location>
        <begin position="321"/>
        <end position="341"/>
    </location>
</feature>
<feature type="transmembrane region" description="Helical" evidence="8">
    <location>
        <begin position="384"/>
        <end position="404"/>
    </location>
</feature>
<dbReference type="EMBL" id="JAVHNQ010000011">
    <property type="protein sequence ID" value="KAK6336195.1"/>
    <property type="molecule type" value="Genomic_DNA"/>
</dbReference>
<dbReference type="PANTHER" id="PTHR32361">
    <property type="entry name" value="FERRIC/CUPRIC REDUCTASE TRANSMEMBRANE COMPONENT"/>
    <property type="match status" value="1"/>
</dbReference>
<dbReference type="SFLD" id="SFLDG01168">
    <property type="entry name" value="Ferric_reductase_subgroup_(FRE"/>
    <property type="match status" value="1"/>
</dbReference>
<comment type="subcellular location">
    <subcellularLocation>
        <location evidence="1">Membrane</location>
        <topology evidence="1">Multi-pass membrane protein</topology>
    </subcellularLocation>
</comment>
<protein>
    <submittedName>
        <fullName evidence="12">Uncharacterized protein</fullName>
    </submittedName>
</protein>
<reference evidence="12 13" key="1">
    <citation type="submission" date="2019-10" db="EMBL/GenBank/DDBJ databases">
        <authorList>
            <person name="Palmer J.M."/>
        </authorList>
    </citation>
    <scope>NUCLEOTIDE SEQUENCE [LARGE SCALE GENOMIC DNA]</scope>
    <source>
        <strain evidence="12 13">TWF696</strain>
    </source>
</reference>
<proteinExistence type="predicted"/>
<dbReference type="InterPro" id="IPR013112">
    <property type="entry name" value="FAD-bd_8"/>
</dbReference>
<dbReference type="GO" id="GO:0006879">
    <property type="term" value="P:intracellular iron ion homeostasis"/>
    <property type="evidence" value="ECO:0007669"/>
    <property type="project" value="TreeGrafter"/>
</dbReference>
<feature type="transmembrane region" description="Helical" evidence="8">
    <location>
        <begin position="410"/>
        <end position="427"/>
    </location>
</feature>
<feature type="compositionally biased region" description="Basic and acidic residues" evidence="7">
    <location>
        <begin position="513"/>
        <end position="533"/>
    </location>
</feature>
<keyword evidence="5" id="KW-0406">Ion transport</keyword>
<evidence type="ECO:0000256" key="9">
    <source>
        <dbReference type="SAM" id="SignalP"/>
    </source>
</evidence>
<dbReference type="GO" id="GO:0005886">
    <property type="term" value="C:plasma membrane"/>
    <property type="evidence" value="ECO:0007669"/>
    <property type="project" value="TreeGrafter"/>
</dbReference>
<dbReference type="InterPro" id="IPR039261">
    <property type="entry name" value="FNR_nucleotide-bd"/>
</dbReference>
<evidence type="ECO:0000256" key="5">
    <source>
        <dbReference type="ARBA" id="ARBA00023065"/>
    </source>
</evidence>
<evidence type="ECO:0000256" key="7">
    <source>
        <dbReference type="SAM" id="MobiDB-lite"/>
    </source>
</evidence>